<sequence length="238" mass="26727">MVKEEKAIEETQAKPNPLQFVWFAATLSYSLSLFQKYGGQIPSFYILLTAGGFHALLEANMWLFSTASLFKVIPFFIMAMLHIASFIQTDLMPNSSISNRIDAGLKQNETFIELVLAESKLVVFLRLIFDVILMRMSAGVMLIIYGIIFKIRIQYVPSTYASIMRLGSRIDALAENPKCPAKAKDIWAKIKEGIHNSQSSNLVSEESNKELESNANKISQIPLRGNAKKIDNAEKKTQ</sequence>
<evidence type="ECO:0000256" key="7">
    <source>
        <dbReference type="SAM" id="Phobius"/>
    </source>
</evidence>
<proteinExistence type="inferred from homology"/>
<dbReference type="GO" id="GO:0061024">
    <property type="term" value="P:membrane organization"/>
    <property type="evidence" value="ECO:0007669"/>
    <property type="project" value="TreeGrafter"/>
</dbReference>
<dbReference type="OrthoDB" id="5581259at2759"/>
<evidence type="ECO:0000313" key="9">
    <source>
        <dbReference type="Proteomes" id="UP000095009"/>
    </source>
</evidence>
<reference evidence="8 9" key="1">
    <citation type="journal article" date="2016" name="Proc. Natl. Acad. Sci. U.S.A.">
        <title>Comparative genomics of biotechnologically important yeasts.</title>
        <authorList>
            <person name="Riley R."/>
            <person name="Haridas S."/>
            <person name="Wolfe K.H."/>
            <person name="Lopes M.R."/>
            <person name="Hittinger C.T."/>
            <person name="Goeker M."/>
            <person name="Salamov A.A."/>
            <person name="Wisecaver J.H."/>
            <person name="Long T.M."/>
            <person name="Calvey C.H."/>
            <person name="Aerts A.L."/>
            <person name="Barry K.W."/>
            <person name="Choi C."/>
            <person name="Clum A."/>
            <person name="Coughlan A.Y."/>
            <person name="Deshpande S."/>
            <person name="Douglass A.P."/>
            <person name="Hanson S.J."/>
            <person name="Klenk H.-P."/>
            <person name="LaButti K.M."/>
            <person name="Lapidus A."/>
            <person name="Lindquist E.A."/>
            <person name="Lipzen A.M."/>
            <person name="Meier-Kolthoff J.P."/>
            <person name="Ohm R.A."/>
            <person name="Otillar R.P."/>
            <person name="Pangilinan J.L."/>
            <person name="Peng Y."/>
            <person name="Rokas A."/>
            <person name="Rosa C.A."/>
            <person name="Scheuner C."/>
            <person name="Sibirny A.A."/>
            <person name="Slot J.C."/>
            <person name="Stielow J.B."/>
            <person name="Sun H."/>
            <person name="Kurtzman C.P."/>
            <person name="Blackwell M."/>
            <person name="Grigoriev I.V."/>
            <person name="Jeffries T.W."/>
        </authorList>
    </citation>
    <scope>NUCLEOTIDE SEQUENCE [LARGE SCALE GENOMIC DNA]</scope>
    <source>
        <strain evidence="8 9">DSM 6958</strain>
    </source>
</reference>
<evidence type="ECO:0000256" key="4">
    <source>
        <dbReference type="ARBA" id="ARBA00022989"/>
    </source>
</evidence>
<accession>A0A1E3PMI3</accession>
<dbReference type="GO" id="GO:0005783">
    <property type="term" value="C:endoplasmic reticulum"/>
    <property type="evidence" value="ECO:0007669"/>
    <property type="project" value="TreeGrafter"/>
</dbReference>
<dbReference type="Pfam" id="PF03661">
    <property type="entry name" value="TMEM33_Pom33"/>
    <property type="match status" value="1"/>
</dbReference>
<comment type="subcellular location">
    <subcellularLocation>
        <location evidence="1">Membrane</location>
        <topology evidence="1">Multi-pass membrane protein</topology>
    </subcellularLocation>
</comment>
<keyword evidence="5 7" id="KW-0472">Membrane</keyword>
<evidence type="ECO:0000256" key="2">
    <source>
        <dbReference type="ARBA" id="ARBA00007322"/>
    </source>
</evidence>
<evidence type="ECO:0000256" key="3">
    <source>
        <dbReference type="ARBA" id="ARBA00022692"/>
    </source>
</evidence>
<comment type="similarity">
    <text evidence="2">Belongs to the PER33/POM33 family.</text>
</comment>
<dbReference type="Proteomes" id="UP000095009">
    <property type="component" value="Unassembled WGS sequence"/>
</dbReference>
<evidence type="ECO:0000256" key="5">
    <source>
        <dbReference type="ARBA" id="ARBA00023136"/>
    </source>
</evidence>
<evidence type="ECO:0000256" key="1">
    <source>
        <dbReference type="ARBA" id="ARBA00004141"/>
    </source>
</evidence>
<keyword evidence="3 7" id="KW-0812">Transmembrane</keyword>
<dbReference type="PANTHER" id="PTHR12703:SF4">
    <property type="entry name" value="TRANSMEMBRANE PROTEIN 33"/>
    <property type="match status" value="1"/>
</dbReference>
<dbReference type="GO" id="GO:0071786">
    <property type="term" value="P:endoplasmic reticulum tubular network organization"/>
    <property type="evidence" value="ECO:0007669"/>
    <property type="project" value="TreeGrafter"/>
</dbReference>
<keyword evidence="4 7" id="KW-1133">Transmembrane helix</keyword>
<dbReference type="EMBL" id="KV454408">
    <property type="protein sequence ID" value="ODQ66639.1"/>
    <property type="molecule type" value="Genomic_DNA"/>
</dbReference>
<evidence type="ECO:0000313" key="8">
    <source>
        <dbReference type="EMBL" id="ODQ66639.1"/>
    </source>
</evidence>
<feature type="transmembrane region" description="Helical" evidence="7">
    <location>
        <begin position="69"/>
        <end position="87"/>
    </location>
</feature>
<organism evidence="8 9">
    <name type="scientific">Nadsonia fulvescens var. elongata DSM 6958</name>
    <dbReference type="NCBI Taxonomy" id="857566"/>
    <lineage>
        <taxon>Eukaryota</taxon>
        <taxon>Fungi</taxon>
        <taxon>Dikarya</taxon>
        <taxon>Ascomycota</taxon>
        <taxon>Saccharomycotina</taxon>
        <taxon>Dipodascomycetes</taxon>
        <taxon>Dipodascales</taxon>
        <taxon>Dipodascales incertae sedis</taxon>
        <taxon>Nadsonia</taxon>
    </lineage>
</organism>
<feature type="region of interest" description="Disordered" evidence="6">
    <location>
        <begin position="213"/>
        <end position="238"/>
    </location>
</feature>
<dbReference type="GO" id="GO:0016020">
    <property type="term" value="C:membrane"/>
    <property type="evidence" value="ECO:0007669"/>
    <property type="project" value="UniProtKB-SubCell"/>
</dbReference>
<dbReference type="STRING" id="857566.A0A1E3PMI3"/>
<dbReference type="InterPro" id="IPR051645">
    <property type="entry name" value="PER33/POM33_regulator"/>
</dbReference>
<dbReference type="AlphaFoldDB" id="A0A1E3PMI3"/>
<feature type="transmembrane region" description="Helical" evidence="7">
    <location>
        <begin position="37"/>
        <end position="57"/>
    </location>
</feature>
<feature type="transmembrane region" description="Helical" evidence="7">
    <location>
        <begin position="123"/>
        <end position="148"/>
    </location>
</feature>
<feature type="compositionally biased region" description="Basic and acidic residues" evidence="6">
    <location>
        <begin position="228"/>
        <end position="238"/>
    </location>
</feature>
<name>A0A1E3PMI3_9ASCO</name>
<protein>
    <submittedName>
        <fullName evidence="8">Uncharacterized protein</fullName>
    </submittedName>
</protein>
<keyword evidence="9" id="KW-1185">Reference proteome</keyword>
<gene>
    <name evidence="8" type="ORF">NADFUDRAFT_50550</name>
</gene>
<evidence type="ECO:0000256" key="6">
    <source>
        <dbReference type="SAM" id="MobiDB-lite"/>
    </source>
</evidence>
<dbReference type="InterPro" id="IPR005344">
    <property type="entry name" value="TMEM33/Pom33"/>
</dbReference>
<dbReference type="PANTHER" id="PTHR12703">
    <property type="entry name" value="TRANSMEMBRANE PROTEIN 33"/>
    <property type="match status" value="1"/>
</dbReference>